<dbReference type="EMBL" id="JBHRSM010000053">
    <property type="protein sequence ID" value="MFC3088485.1"/>
    <property type="molecule type" value="Genomic_DNA"/>
</dbReference>
<reference evidence="2" key="1">
    <citation type="journal article" date="2019" name="Int. J. Syst. Evol. Microbiol.">
        <title>The Global Catalogue of Microorganisms (GCM) 10K type strain sequencing project: providing services to taxonomists for standard genome sequencing and annotation.</title>
        <authorList>
            <consortium name="The Broad Institute Genomics Platform"/>
            <consortium name="The Broad Institute Genome Sequencing Center for Infectious Disease"/>
            <person name="Wu L."/>
            <person name="Ma J."/>
        </authorList>
    </citation>
    <scope>NUCLEOTIDE SEQUENCE [LARGE SCALE GENOMIC DNA]</scope>
    <source>
        <strain evidence="2">KCTC 62102</strain>
    </source>
</reference>
<evidence type="ECO:0000313" key="2">
    <source>
        <dbReference type="Proteomes" id="UP001595445"/>
    </source>
</evidence>
<dbReference type="Proteomes" id="UP001595445">
    <property type="component" value="Unassembled WGS sequence"/>
</dbReference>
<proteinExistence type="predicted"/>
<dbReference type="RefSeq" id="WP_386003375.1">
    <property type="nucleotide sequence ID" value="NZ_JBHRSM010000053.1"/>
</dbReference>
<accession>A0ABV7E2D9</accession>
<evidence type="ECO:0000313" key="1">
    <source>
        <dbReference type="EMBL" id="MFC3088485.1"/>
    </source>
</evidence>
<comment type="caution">
    <text evidence="1">The sequence shown here is derived from an EMBL/GenBank/DDBJ whole genome shotgun (WGS) entry which is preliminary data.</text>
</comment>
<gene>
    <name evidence="1" type="ORF">ACFOD6_20805</name>
</gene>
<sequence length="101" mass="11591">MTDHRAFFFAVRRGCEPVLVPNKSAHALLHWAAKGHEVFEVRWSDEWDHILMAPDEQYRLYDLLGDNVFADSWAVMSAAQAIRDRVAALIRAKTEQTPNLV</sequence>
<protein>
    <submittedName>
        <fullName evidence="1">Uncharacterized protein</fullName>
    </submittedName>
</protein>
<name>A0ABV7E2D9_9RHOB</name>
<keyword evidence="2" id="KW-1185">Reference proteome</keyword>
<organism evidence="1 2">
    <name type="scientific">Tabrizicola soli</name>
    <dbReference type="NCBI Taxonomy" id="2185115"/>
    <lineage>
        <taxon>Bacteria</taxon>
        <taxon>Pseudomonadati</taxon>
        <taxon>Pseudomonadota</taxon>
        <taxon>Alphaproteobacteria</taxon>
        <taxon>Rhodobacterales</taxon>
        <taxon>Paracoccaceae</taxon>
        <taxon>Tabrizicola</taxon>
    </lineage>
</organism>